<dbReference type="Gene3D" id="3.40.50.150">
    <property type="entry name" value="Vaccinia Virus protein VP39"/>
    <property type="match status" value="1"/>
</dbReference>
<dbReference type="OrthoDB" id="9797252at2"/>
<dbReference type="GO" id="GO:0032259">
    <property type="term" value="P:methylation"/>
    <property type="evidence" value="ECO:0007669"/>
    <property type="project" value="UniProtKB-KW"/>
</dbReference>
<dbReference type="Pfam" id="PF08241">
    <property type="entry name" value="Methyltransf_11"/>
    <property type="match status" value="1"/>
</dbReference>
<evidence type="ECO:0000313" key="2">
    <source>
        <dbReference type="EMBL" id="TWG14678.1"/>
    </source>
</evidence>
<dbReference type="PANTHER" id="PTHR43861">
    <property type="entry name" value="TRANS-ACONITATE 2-METHYLTRANSFERASE-RELATED"/>
    <property type="match status" value="1"/>
</dbReference>
<dbReference type="InterPro" id="IPR029063">
    <property type="entry name" value="SAM-dependent_MTases_sf"/>
</dbReference>
<dbReference type="AlphaFoldDB" id="A0A561VSV3"/>
<proteinExistence type="predicted"/>
<gene>
    <name evidence="2" type="ORF">FHX34_104984</name>
</gene>
<sequence>MPADPIVETYSRRASEYSGAENQGSCWGLATRELWASLDPRPGDRTIADVGCGDGAALREIHERAPGARLLGVEPAEGLRAIAADRVRGAGSAEIVDGRFEDLRLPSGTVDYLYSLMAFHWVTDPAAGAAEIGRVLAPAGRADLFFIGRYSGREFIKATTPIFLRHFGPARVFGAAQLRCQLTRDDAEGVFSSAMPDRRVTVREWYDTRYDTVAGHLAWWVRIEGQLLEIGGPAREQCESEIRAALGALETPAGVPYTLHLLHVRIEPGTEAP</sequence>
<feature type="domain" description="Methyltransferase type 11" evidence="1">
    <location>
        <begin position="49"/>
        <end position="141"/>
    </location>
</feature>
<keyword evidence="2" id="KW-0489">Methyltransferase</keyword>
<dbReference type="InterPro" id="IPR013216">
    <property type="entry name" value="Methyltransf_11"/>
</dbReference>
<reference evidence="2 3" key="1">
    <citation type="submission" date="2019-06" db="EMBL/GenBank/DDBJ databases">
        <title>Sequencing the genomes of 1000 actinobacteria strains.</title>
        <authorList>
            <person name="Klenk H.-P."/>
        </authorList>
    </citation>
    <scope>NUCLEOTIDE SEQUENCE [LARGE SCALE GENOMIC DNA]</scope>
    <source>
        <strain evidence="2 3">DSM 43866</strain>
    </source>
</reference>
<keyword evidence="3" id="KW-1185">Reference proteome</keyword>
<dbReference type="CDD" id="cd02440">
    <property type="entry name" value="AdoMet_MTases"/>
    <property type="match status" value="1"/>
</dbReference>
<protein>
    <submittedName>
        <fullName evidence="2">Methyltransferase family protein</fullName>
    </submittedName>
</protein>
<dbReference type="GO" id="GO:0008757">
    <property type="term" value="F:S-adenosylmethionine-dependent methyltransferase activity"/>
    <property type="evidence" value="ECO:0007669"/>
    <property type="project" value="InterPro"/>
</dbReference>
<evidence type="ECO:0000259" key="1">
    <source>
        <dbReference type="Pfam" id="PF08241"/>
    </source>
</evidence>
<organism evidence="2 3">
    <name type="scientific">Actinoplanes teichomyceticus</name>
    <dbReference type="NCBI Taxonomy" id="1867"/>
    <lineage>
        <taxon>Bacteria</taxon>
        <taxon>Bacillati</taxon>
        <taxon>Actinomycetota</taxon>
        <taxon>Actinomycetes</taxon>
        <taxon>Micromonosporales</taxon>
        <taxon>Micromonosporaceae</taxon>
        <taxon>Actinoplanes</taxon>
    </lineage>
</organism>
<dbReference type="Proteomes" id="UP000320239">
    <property type="component" value="Unassembled WGS sequence"/>
</dbReference>
<comment type="caution">
    <text evidence="2">The sequence shown here is derived from an EMBL/GenBank/DDBJ whole genome shotgun (WGS) entry which is preliminary data.</text>
</comment>
<dbReference type="RefSeq" id="WP_122980608.1">
    <property type="nucleotide sequence ID" value="NZ_BOMX01000004.1"/>
</dbReference>
<dbReference type="SUPFAM" id="SSF53335">
    <property type="entry name" value="S-adenosyl-L-methionine-dependent methyltransferases"/>
    <property type="match status" value="1"/>
</dbReference>
<dbReference type="PANTHER" id="PTHR43861:SF1">
    <property type="entry name" value="TRANS-ACONITATE 2-METHYLTRANSFERASE"/>
    <property type="match status" value="1"/>
</dbReference>
<evidence type="ECO:0000313" key="3">
    <source>
        <dbReference type="Proteomes" id="UP000320239"/>
    </source>
</evidence>
<name>A0A561VSV3_ACTTI</name>
<dbReference type="EMBL" id="VIWY01000004">
    <property type="protein sequence ID" value="TWG14678.1"/>
    <property type="molecule type" value="Genomic_DNA"/>
</dbReference>
<accession>A0A561VSV3</accession>
<keyword evidence="2" id="KW-0808">Transferase</keyword>